<protein>
    <recommendedName>
        <fullName evidence="12">(+)-delta-cadinene synthase</fullName>
    </recommendedName>
</protein>
<dbReference type="Gene3D" id="1.10.600.10">
    <property type="entry name" value="Farnesyl Diphosphate Synthase"/>
    <property type="match status" value="3"/>
</dbReference>
<evidence type="ECO:0008006" key="12">
    <source>
        <dbReference type="Google" id="ProtNLM"/>
    </source>
</evidence>
<dbReference type="PANTHER" id="PTHR31225:SF93">
    <property type="entry name" value="ALPHA-HUMULENE_(-)-(E)-BETA-CARYOPHYLLENE SYNTHASE"/>
    <property type="match status" value="1"/>
</dbReference>
<dbReference type="InterPro" id="IPR034741">
    <property type="entry name" value="Terpene_cyclase-like_1_C"/>
</dbReference>
<dbReference type="InterPro" id="IPR005630">
    <property type="entry name" value="Terpene_synthase_metal-bd"/>
</dbReference>
<feature type="domain" description="Terpene synthase metal-binding" evidence="9">
    <location>
        <begin position="641"/>
        <end position="691"/>
    </location>
</feature>
<dbReference type="InterPro" id="IPR008949">
    <property type="entry name" value="Isoprenoid_synthase_dom_sf"/>
</dbReference>
<dbReference type="Proteomes" id="UP000712600">
    <property type="component" value="Unassembled WGS sequence"/>
</dbReference>
<keyword evidence="4" id="KW-0460">Magnesium</keyword>
<comment type="cofactor">
    <cofactor evidence="2">
        <name>Mg(2+)</name>
        <dbReference type="ChEBI" id="CHEBI:18420"/>
    </cofactor>
</comment>
<evidence type="ECO:0000256" key="3">
    <source>
        <dbReference type="ARBA" id="ARBA00022723"/>
    </source>
</evidence>
<keyword evidence="6" id="KW-0456">Lyase</keyword>
<feature type="domain" description="Terpene synthase metal-binding" evidence="9">
    <location>
        <begin position="387"/>
        <end position="624"/>
    </location>
</feature>
<evidence type="ECO:0000256" key="7">
    <source>
        <dbReference type="ARBA" id="ARBA00038405"/>
    </source>
</evidence>
<dbReference type="AlphaFoldDB" id="A0A8S9MSK8"/>
<dbReference type="GO" id="GO:0010333">
    <property type="term" value="F:terpene synthase activity"/>
    <property type="evidence" value="ECO:0007669"/>
    <property type="project" value="InterPro"/>
</dbReference>
<dbReference type="InterPro" id="IPR008930">
    <property type="entry name" value="Terpenoid_cyclase/PrenylTrfase"/>
</dbReference>
<dbReference type="FunFam" id="1.10.600.10:FF:000007">
    <property type="entry name" value="Isoprene synthase, chloroplastic"/>
    <property type="match status" value="1"/>
</dbReference>
<dbReference type="Pfam" id="PF03936">
    <property type="entry name" value="Terpene_synth_C"/>
    <property type="match status" value="3"/>
</dbReference>
<gene>
    <name evidence="10" type="ORF">F2Q69_00056456</name>
</gene>
<dbReference type="Gene3D" id="1.50.10.130">
    <property type="entry name" value="Terpene synthase, N-terminal domain"/>
    <property type="match status" value="1"/>
</dbReference>
<proteinExistence type="inferred from homology"/>
<dbReference type="Pfam" id="PF01397">
    <property type="entry name" value="Terpene_synth"/>
    <property type="match status" value="1"/>
</dbReference>
<evidence type="ECO:0000259" key="9">
    <source>
        <dbReference type="Pfam" id="PF03936"/>
    </source>
</evidence>
<dbReference type="SFLD" id="SFLDS00005">
    <property type="entry name" value="Isoprenoid_Synthase_Type_I"/>
    <property type="match status" value="1"/>
</dbReference>
<dbReference type="EMBL" id="QGKX02002183">
    <property type="protein sequence ID" value="KAF3484878.1"/>
    <property type="molecule type" value="Genomic_DNA"/>
</dbReference>
<dbReference type="SFLD" id="SFLDG01019">
    <property type="entry name" value="Terpene_Cyclase_Like_1_C_Termi"/>
    <property type="match status" value="1"/>
</dbReference>
<reference evidence="10" key="1">
    <citation type="submission" date="2019-12" db="EMBL/GenBank/DDBJ databases">
        <title>Genome sequencing and annotation of Brassica cretica.</title>
        <authorList>
            <person name="Studholme D.J."/>
            <person name="Sarris P."/>
        </authorList>
    </citation>
    <scope>NUCLEOTIDE SEQUENCE</scope>
    <source>
        <strain evidence="10">PFS-109/04</strain>
        <tissue evidence="10">Leaf</tissue>
    </source>
</reference>
<sequence>MASKENPIENIKFIDALCRLGISYHFEIDIIEQLGYAFNSLDFNQLIRHDECDLYTVGLLFQVFRQFGFKLSADVFEKFKGEDGKFKEHLVADASGILSLYEASQWNTRGEDIIEQALAFSSCHLKEISFQSIPQHLAVRIKNALKHPYHKGISRIETRKYISYYEAEEKRDAVLLEFAKIDFNMLQMLHRTELACVTRWYEAMEIKSKVTYTRHRVAEAYLWSIGAYFEPQYSQARVKTAIALIIFTMLDDTYDAYGTMEELEIFTDAIEKWLPAPPNMIPESMKYVYRIMVDFYEKLEEEFENEGRSGCGFHLKKAHLAVRIKNALKHPYHKGISRIETRKYISYYEAEEKRDAVLLEFAKIDFNMLQMLHRTELACVTRWYEAMEIKSKVTYTRHRVAEAYLWSIGAYFEPQYSQARVKTAIALIIFTMLDDTYDAYGTMEELEIFTDAIEKWLPAPPNMIPESMKYVYRIMVDFYEKLEEEFENEGRSGCGFHLKKALKTMANGYMQEAKWLKEKYTATFDEYMENALVTSGYYSVSAMTFSRMGSVANLDAFEWLSSNPKIRVASEKIGRFTDDISTYEFERKREHVATGIDCYIKQFGVSKEQAVEGIETLLSDAWKDMNEELMRPHSCPFPLLMRIFNLSRVIDFERKREHVATGIDCYIKQFGVSKEQAVEGIETLLSDAWKDMNEELMRPHSCPFPLLMRIFNLSRVIDVFYRYQDCYTHPEFLKEHIVSLFIEDIPI</sequence>
<dbReference type="FunFam" id="1.50.10.130:FF:000001">
    <property type="entry name" value="Isoprene synthase, chloroplastic"/>
    <property type="match status" value="1"/>
</dbReference>
<evidence type="ECO:0000256" key="6">
    <source>
        <dbReference type="ARBA" id="ARBA00023239"/>
    </source>
</evidence>
<evidence type="ECO:0000256" key="5">
    <source>
        <dbReference type="ARBA" id="ARBA00023211"/>
    </source>
</evidence>
<keyword evidence="3" id="KW-0479">Metal-binding</keyword>
<dbReference type="InterPro" id="IPR050148">
    <property type="entry name" value="Terpene_synthase-like"/>
</dbReference>
<evidence type="ECO:0000256" key="2">
    <source>
        <dbReference type="ARBA" id="ARBA00001946"/>
    </source>
</evidence>
<dbReference type="SUPFAM" id="SSF48239">
    <property type="entry name" value="Terpenoid cyclases/Protein prenyltransferases"/>
    <property type="match status" value="2"/>
</dbReference>
<dbReference type="CDD" id="cd00684">
    <property type="entry name" value="Terpene_cyclase_plant_C1"/>
    <property type="match status" value="1"/>
</dbReference>
<dbReference type="InterPro" id="IPR044814">
    <property type="entry name" value="Terpene_cyclase_plant_C1"/>
</dbReference>
<comment type="caution">
    <text evidence="10">The sequence shown here is derived from an EMBL/GenBank/DDBJ whole genome shotgun (WGS) entry which is preliminary data.</text>
</comment>
<feature type="domain" description="Terpene synthase metal-binding" evidence="9">
    <location>
        <begin position="204"/>
        <end position="318"/>
    </location>
</feature>
<feature type="domain" description="Terpene synthase N-terminal" evidence="8">
    <location>
        <begin position="4"/>
        <end position="145"/>
    </location>
</feature>
<dbReference type="PANTHER" id="PTHR31225">
    <property type="entry name" value="OS04G0344100 PROTEIN-RELATED"/>
    <property type="match status" value="1"/>
</dbReference>
<evidence type="ECO:0000259" key="8">
    <source>
        <dbReference type="Pfam" id="PF01397"/>
    </source>
</evidence>
<dbReference type="GO" id="GO:0016102">
    <property type="term" value="P:diterpenoid biosynthetic process"/>
    <property type="evidence" value="ECO:0007669"/>
    <property type="project" value="InterPro"/>
</dbReference>
<name>A0A8S9MSK8_BRACR</name>
<dbReference type="GO" id="GO:0000287">
    <property type="term" value="F:magnesium ion binding"/>
    <property type="evidence" value="ECO:0007669"/>
    <property type="project" value="InterPro"/>
</dbReference>
<evidence type="ECO:0000313" key="10">
    <source>
        <dbReference type="EMBL" id="KAF3484878.1"/>
    </source>
</evidence>
<dbReference type="SUPFAM" id="SSF48576">
    <property type="entry name" value="Terpenoid synthases"/>
    <property type="match status" value="3"/>
</dbReference>
<accession>A0A8S9MSK8</accession>
<keyword evidence="5" id="KW-0464">Manganese</keyword>
<organism evidence="10 11">
    <name type="scientific">Brassica cretica</name>
    <name type="common">Mustard</name>
    <dbReference type="NCBI Taxonomy" id="69181"/>
    <lineage>
        <taxon>Eukaryota</taxon>
        <taxon>Viridiplantae</taxon>
        <taxon>Streptophyta</taxon>
        <taxon>Embryophyta</taxon>
        <taxon>Tracheophyta</taxon>
        <taxon>Spermatophyta</taxon>
        <taxon>Magnoliopsida</taxon>
        <taxon>eudicotyledons</taxon>
        <taxon>Gunneridae</taxon>
        <taxon>Pentapetalae</taxon>
        <taxon>rosids</taxon>
        <taxon>malvids</taxon>
        <taxon>Brassicales</taxon>
        <taxon>Brassicaceae</taxon>
        <taxon>Brassiceae</taxon>
        <taxon>Brassica</taxon>
    </lineage>
</organism>
<comment type="cofactor">
    <cofactor evidence="1">
        <name>Mn(2+)</name>
        <dbReference type="ChEBI" id="CHEBI:29035"/>
    </cofactor>
</comment>
<dbReference type="InterPro" id="IPR001906">
    <property type="entry name" value="Terpene_synth_N"/>
</dbReference>
<dbReference type="InterPro" id="IPR036965">
    <property type="entry name" value="Terpene_synth_N_sf"/>
</dbReference>
<evidence type="ECO:0000256" key="1">
    <source>
        <dbReference type="ARBA" id="ARBA00001936"/>
    </source>
</evidence>
<evidence type="ECO:0000256" key="4">
    <source>
        <dbReference type="ARBA" id="ARBA00022842"/>
    </source>
</evidence>
<comment type="similarity">
    <text evidence="7">Belongs to the terpene synthase family. Tpsa subfamily.</text>
</comment>
<evidence type="ECO:0000313" key="11">
    <source>
        <dbReference type="Proteomes" id="UP000712600"/>
    </source>
</evidence>